<evidence type="ECO:0000313" key="3">
    <source>
        <dbReference type="Proteomes" id="UP000275267"/>
    </source>
</evidence>
<dbReference type="GO" id="GO:0016798">
    <property type="term" value="F:hydrolase activity, acting on glycosyl bonds"/>
    <property type="evidence" value="ECO:0007669"/>
    <property type="project" value="UniProtKB-KW"/>
</dbReference>
<protein>
    <submittedName>
        <fullName evidence="2">Endo-1,4-beta-xylanase B-like</fullName>
    </submittedName>
</protein>
<keyword evidence="3" id="KW-1185">Reference proteome</keyword>
<dbReference type="AlphaFoldDB" id="A0A3L6RT42"/>
<evidence type="ECO:0000313" key="2">
    <source>
        <dbReference type="EMBL" id="RLN08951.1"/>
    </source>
</evidence>
<evidence type="ECO:0000256" key="1">
    <source>
        <dbReference type="SAM" id="MobiDB-lite"/>
    </source>
</evidence>
<accession>A0A3L6RT42</accession>
<sequence>MQCVKEPEKPLYGGGIISDADAKAAKSAGRRQEAPSGEEQEHRSGELAGFRSQGRTKERPSLRPLRGGTKFYTHFYHGGVATRSCIWLMGLTNSTGEIMAEKVKITVEADGKPVPDVELSVEWVAMGFPLGTPCQGDPGQARV</sequence>
<comment type="caution">
    <text evidence="2">The sequence shown here is derived from an EMBL/GenBank/DDBJ whole genome shotgun (WGS) entry which is preliminary data.</text>
</comment>
<dbReference type="Proteomes" id="UP000275267">
    <property type="component" value="Unassembled WGS sequence"/>
</dbReference>
<gene>
    <name evidence="2" type="ORF">C2845_PM11G27980</name>
</gene>
<reference evidence="3" key="1">
    <citation type="journal article" date="2019" name="Nat. Commun.">
        <title>The genome of broomcorn millet.</title>
        <authorList>
            <person name="Zou C."/>
            <person name="Miki D."/>
            <person name="Li D."/>
            <person name="Tang Q."/>
            <person name="Xiao L."/>
            <person name="Rajput S."/>
            <person name="Deng P."/>
            <person name="Jia W."/>
            <person name="Huang R."/>
            <person name="Zhang M."/>
            <person name="Sun Y."/>
            <person name="Hu J."/>
            <person name="Fu X."/>
            <person name="Schnable P.S."/>
            <person name="Li F."/>
            <person name="Zhang H."/>
            <person name="Feng B."/>
            <person name="Zhu X."/>
            <person name="Liu R."/>
            <person name="Schnable J.C."/>
            <person name="Zhu J.-K."/>
            <person name="Zhang H."/>
        </authorList>
    </citation>
    <scope>NUCLEOTIDE SEQUENCE [LARGE SCALE GENOMIC DNA]</scope>
</reference>
<feature type="region of interest" description="Disordered" evidence="1">
    <location>
        <begin position="1"/>
        <end position="65"/>
    </location>
</feature>
<dbReference type="GO" id="GO:0045493">
    <property type="term" value="P:xylan catabolic process"/>
    <property type="evidence" value="ECO:0007669"/>
    <property type="project" value="UniProtKB-KW"/>
</dbReference>
<dbReference type="EMBL" id="PQIB02000007">
    <property type="protein sequence ID" value="RLN08951.1"/>
    <property type="molecule type" value="Genomic_DNA"/>
</dbReference>
<name>A0A3L6RT42_PANMI</name>
<proteinExistence type="predicted"/>
<organism evidence="2 3">
    <name type="scientific">Panicum miliaceum</name>
    <name type="common">Proso millet</name>
    <name type="synonym">Broomcorn millet</name>
    <dbReference type="NCBI Taxonomy" id="4540"/>
    <lineage>
        <taxon>Eukaryota</taxon>
        <taxon>Viridiplantae</taxon>
        <taxon>Streptophyta</taxon>
        <taxon>Embryophyta</taxon>
        <taxon>Tracheophyta</taxon>
        <taxon>Spermatophyta</taxon>
        <taxon>Magnoliopsida</taxon>
        <taxon>Liliopsida</taxon>
        <taxon>Poales</taxon>
        <taxon>Poaceae</taxon>
        <taxon>PACMAD clade</taxon>
        <taxon>Panicoideae</taxon>
        <taxon>Panicodae</taxon>
        <taxon>Paniceae</taxon>
        <taxon>Panicinae</taxon>
        <taxon>Panicum</taxon>
        <taxon>Panicum sect. Panicum</taxon>
    </lineage>
</organism>
<dbReference type="STRING" id="4540.A0A3L6RT42"/>